<dbReference type="SUPFAM" id="SSF52540">
    <property type="entry name" value="P-loop containing nucleoside triphosphate hydrolases"/>
    <property type="match status" value="1"/>
</dbReference>
<organism evidence="3 4">
    <name type="scientific">Bifidobacterium breve MCC 1114</name>
    <dbReference type="NCBI Taxonomy" id="1365964"/>
    <lineage>
        <taxon>Bacteria</taxon>
        <taxon>Bacillati</taxon>
        <taxon>Actinomycetota</taxon>
        <taxon>Actinomycetes</taxon>
        <taxon>Bifidobacteriales</taxon>
        <taxon>Bifidobacteriaceae</taxon>
        <taxon>Bifidobacterium</taxon>
    </lineage>
</organism>
<dbReference type="AlphaFoldDB" id="A0A0L7CYM9"/>
<evidence type="ECO:0000259" key="2">
    <source>
        <dbReference type="Pfam" id="PF13635"/>
    </source>
</evidence>
<dbReference type="Gene3D" id="3.40.50.300">
    <property type="entry name" value="P-loop containing nucleotide triphosphate hydrolases"/>
    <property type="match status" value="1"/>
</dbReference>
<dbReference type="InterPro" id="IPR027417">
    <property type="entry name" value="P-loop_NTPase"/>
</dbReference>
<dbReference type="PATRIC" id="fig|1365964.3.peg.1393"/>
<dbReference type="PANTHER" id="PTHR33295">
    <property type="entry name" value="ATPASE"/>
    <property type="match status" value="1"/>
</dbReference>
<reference evidence="3 4" key="1">
    <citation type="journal article" date="2015" name="Int J Genomics">
        <title>Comparative Genomics Revealed Genetic Diversity and Species/Strain-Level Differences in Carbohydrate Metabolism of Three Probiotic Bifidobacterial Species.</title>
        <authorList>
            <person name="Odamaki T."/>
            <person name="Horigome A."/>
            <person name="Sugahara H."/>
            <person name="Hashikura N."/>
            <person name="Minami J."/>
            <person name="Xiao J.Z."/>
            <person name="Abe F."/>
        </authorList>
    </citation>
    <scope>NUCLEOTIDE SEQUENCE [LARGE SCALE GENOMIC DNA]</scope>
    <source>
        <strain evidence="3 4">MCC 1114</strain>
    </source>
</reference>
<protein>
    <recommendedName>
        <fullName evidence="5">ATPase</fullName>
    </recommendedName>
</protein>
<sequence length="456" mass="50708">MAEFRRDIYTRLSAWAEATEHKPIVLCGARQVGKTHVLKVLGRDKFESFSYVNLFDGGAKAALTGVDSVHMLLDSMEAFNGVRVRPGKTLLCIDEIQEIPDLLTLLKALHEEMPDLHVAVAGSYLGMAQHEDLSFPVGSVTSIDMYPMTFVEFLEAVGDGVIAERIRNQRIETLGGFAERLERRVRQYCFVGGMPEVVETFVEDGYQHARAVQKELLSNYDMDFSKHPRTGVDSEKMRLVFSSIPSHLARENHKFIFGHIARGARAAQYESAIQQIVDSGLALRVYRVEKPAAPLPSYRDDSAFKLYLHDVGLLAAALDLTPASVVLGDDGLTEFRGALTEQYVCQQLVAAGITPMYWSNANSTGEVDFVFAGNGAIIPLEAKAGTERHKRSLKWLCDKYGICGYRTSMRNYKEQDWLTNVPLWIVGSCFRPWLASDYEPDGGADLGPLPNTDDEG</sequence>
<name>A0A0L7CYM9_BIFBR</name>
<accession>A0A0L7CYM9</accession>
<evidence type="ECO:0000313" key="4">
    <source>
        <dbReference type="Proteomes" id="UP000036802"/>
    </source>
</evidence>
<dbReference type="Pfam" id="PF13173">
    <property type="entry name" value="AAA_14"/>
    <property type="match status" value="1"/>
</dbReference>
<proteinExistence type="predicted"/>
<dbReference type="RefSeq" id="WP_052790616.1">
    <property type="nucleotide sequence ID" value="NZ_AVQC01000012.1"/>
</dbReference>
<dbReference type="Pfam" id="PF13635">
    <property type="entry name" value="DUF4143"/>
    <property type="match status" value="1"/>
</dbReference>
<dbReference type="InterPro" id="IPR041682">
    <property type="entry name" value="AAA_14"/>
</dbReference>
<dbReference type="EMBL" id="AVQC01000012">
    <property type="protein sequence ID" value="KOA64854.1"/>
    <property type="molecule type" value="Genomic_DNA"/>
</dbReference>
<feature type="domain" description="AAA" evidence="1">
    <location>
        <begin position="21"/>
        <end position="154"/>
    </location>
</feature>
<evidence type="ECO:0008006" key="5">
    <source>
        <dbReference type="Google" id="ProtNLM"/>
    </source>
</evidence>
<dbReference type="Proteomes" id="UP000036802">
    <property type="component" value="Unassembled WGS sequence"/>
</dbReference>
<evidence type="ECO:0000259" key="1">
    <source>
        <dbReference type="Pfam" id="PF13173"/>
    </source>
</evidence>
<comment type="caution">
    <text evidence="3">The sequence shown here is derived from an EMBL/GenBank/DDBJ whole genome shotgun (WGS) entry which is preliminary data.</text>
</comment>
<feature type="domain" description="DUF4143" evidence="2">
    <location>
        <begin position="222"/>
        <end position="385"/>
    </location>
</feature>
<evidence type="ECO:0000313" key="3">
    <source>
        <dbReference type="EMBL" id="KOA64854.1"/>
    </source>
</evidence>
<dbReference type="InterPro" id="IPR025420">
    <property type="entry name" value="DUF4143"/>
</dbReference>
<gene>
    <name evidence="3" type="ORF">BBM1114_06895</name>
</gene>
<dbReference type="PANTHER" id="PTHR33295:SF7">
    <property type="entry name" value="ATPASE"/>
    <property type="match status" value="1"/>
</dbReference>
<dbReference type="CDD" id="cd00009">
    <property type="entry name" value="AAA"/>
    <property type="match status" value="1"/>
</dbReference>